<dbReference type="InterPro" id="IPR035984">
    <property type="entry name" value="Acyl-CoA-binding_sf"/>
</dbReference>
<dbReference type="PANTHER" id="PTHR23310:SF62">
    <property type="entry name" value="ACYL-COA BINDING PROTEIN 1, ISOFORM A"/>
    <property type="match status" value="1"/>
</dbReference>
<dbReference type="GeneID" id="33557678"/>
<dbReference type="PRINTS" id="PR00689">
    <property type="entry name" value="ACOABINDINGP"/>
</dbReference>
<dbReference type="Gene3D" id="1.20.80.10">
    <property type="match status" value="1"/>
</dbReference>
<dbReference type="SUPFAM" id="SSF47027">
    <property type="entry name" value="Acyl-CoA binding protein"/>
    <property type="match status" value="1"/>
</dbReference>
<feature type="domain" description="ACB" evidence="4">
    <location>
        <begin position="4"/>
        <end position="93"/>
    </location>
</feature>
<dbReference type="InterPro" id="IPR014352">
    <property type="entry name" value="FERM/acyl-CoA-bd_prot_sf"/>
</dbReference>
<reference evidence="5 6" key="1">
    <citation type="submission" date="2017-03" db="EMBL/GenBank/DDBJ databases">
        <title>Widespread Adenine N6-methylation of Active Genes in Fungi.</title>
        <authorList>
            <consortium name="DOE Joint Genome Institute"/>
            <person name="Mondo S.J."/>
            <person name="Dannebaum R.O."/>
            <person name="Kuo R.C."/>
            <person name="Louie K.B."/>
            <person name="Bewick A.J."/>
            <person name="Labutti K."/>
            <person name="Haridas S."/>
            <person name="Kuo A."/>
            <person name="Salamov A."/>
            <person name="Ahrendt S.R."/>
            <person name="Lau R."/>
            <person name="Bowen B.P."/>
            <person name="Lipzen A."/>
            <person name="Sullivan W."/>
            <person name="Andreopoulos W.B."/>
            <person name="Clum A."/>
            <person name="Lindquist E."/>
            <person name="Daum C."/>
            <person name="Northen T.R."/>
            <person name="Ramamoorthy G."/>
            <person name="Schmitz R.J."/>
            <person name="Gryganskyi A."/>
            <person name="Culley D."/>
            <person name="Magnuson J."/>
            <person name="James T.Y."/>
            <person name="O'Malley M.A."/>
            <person name="Stajich J.E."/>
            <person name="Spatafora J.W."/>
            <person name="Visel A."/>
            <person name="Grigoriev I.V."/>
        </authorList>
    </citation>
    <scope>NUCLEOTIDE SEQUENCE [LARGE SCALE GENOMIC DNA]</scope>
    <source>
        <strain evidence="5 6">NRRL Y-17943</strain>
    </source>
</reference>
<comment type="similarity">
    <text evidence="1">Belongs to the ACBP family.</text>
</comment>
<dbReference type="InParanoid" id="A0A1Y1UH75"/>
<evidence type="ECO:0000256" key="3">
    <source>
        <dbReference type="SAM" id="MobiDB-lite"/>
    </source>
</evidence>
<evidence type="ECO:0000313" key="6">
    <source>
        <dbReference type="Proteomes" id="UP000193218"/>
    </source>
</evidence>
<organism evidence="5 6">
    <name type="scientific">Kockovaella imperatae</name>
    <dbReference type="NCBI Taxonomy" id="4999"/>
    <lineage>
        <taxon>Eukaryota</taxon>
        <taxon>Fungi</taxon>
        <taxon>Dikarya</taxon>
        <taxon>Basidiomycota</taxon>
        <taxon>Agaricomycotina</taxon>
        <taxon>Tremellomycetes</taxon>
        <taxon>Tremellales</taxon>
        <taxon>Cuniculitremaceae</taxon>
        <taxon>Kockovaella</taxon>
    </lineage>
</organism>
<keyword evidence="6" id="KW-1185">Reference proteome</keyword>
<dbReference type="STRING" id="4999.A0A1Y1UH75"/>
<dbReference type="OrthoDB" id="346910at2759"/>
<dbReference type="AlphaFoldDB" id="A0A1Y1UH75"/>
<evidence type="ECO:0000256" key="2">
    <source>
        <dbReference type="ARBA" id="ARBA00023121"/>
    </source>
</evidence>
<dbReference type="PANTHER" id="PTHR23310">
    <property type="entry name" value="ACYL-COA-BINDING PROTEIN, ACBP"/>
    <property type="match status" value="1"/>
</dbReference>
<keyword evidence="2" id="KW-0446">Lipid-binding</keyword>
<evidence type="ECO:0000259" key="4">
    <source>
        <dbReference type="PROSITE" id="PS51228"/>
    </source>
</evidence>
<comment type="caution">
    <text evidence="5">The sequence shown here is derived from an EMBL/GenBank/DDBJ whole genome shotgun (WGS) entry which is preliminary data.</text>
</comment>
<sequence length="127" mass="13961">MSNTQAQFDKAVEIVGKLPPDGPAKPTTEDQLKFYAHFKQAKNGDCTGAAPGMFDFKGKAKYNAWKELEGMSKEDAMSIYVVLLRDMLKKFDDDEASKKFLAELEGASQKQWNSSMKAADGTQAAGQ</sequence>
<feature type="region of interest" description="Disordered" evidence="3">
    <location>
        <begin position="106"/>
        <end position="127"/>
    </location>
</feature>
<dbReference type="GO" id="GO:0006631">
    <property type="term" value="P:fatty acid metabolic process"/>
    <property type="evidence" value="ECO:0007669"/>
    <property type="project" value="TreeGrafter"/>
</dbReference>
<gene>
    <name evidence="5" type="ORF">BD324DRAFT_626078</name>
</gene>
<evidence type="ECO:0000256" key="1">
    <source>
        <dbReference type="ARBA" id="ARBA00005567"/>
    </source>
</evidence>
<dbReference type="RefSeq" id="XP_021871448.1">
    <property type="nucleotide sequence ID" value="XM_022015869.1"/>
</dbReference>
<dbReference type="InterPro" id="IPR000582">
    <property type="entry name" value="Acyl-CoA-binding_protein"/>
</dbReference>
<accession>A0A1Y1UH75</accession>
<evidence type="ECO:0000313" key="5">
    <source>
        <dbReference type="EMBL" id="ORX37410.1"/>
    </source>
</evidence>
<dbReference type="GO" id="GO:0000062">
    <property type="term" value="F:fatty-acyl-CoA binding"/>
    <property type="evidence" value="ECO:0007669"/>
    <property type="project" value="InterPro"/>
</dbReference>
<dbReference type="Proteomes" id="UP000193218">
    <property type="component" value="Unassembled WGS sequence"/>
</dbReference>
<dbReference type="FunCoup" id="A0A1Y1UH75">
    <property type="interactions" value="116"/>
</dbReference>
<dbReference type="PROSITE" id="PS51228">
    <property type="entry name" value="ACB_2"/>
    <property type="match status" value="1"/>
</dbReference>
<protein>
    <submittedName>
        <fullName evidence="5">Acyl CoA binding protein-domain-containing protein</fullName>
    </submittedName>
</protein>
<dbReference type="FunFam" id="1.20.80.10:FF:000010">
    <property type="entry name" value="Acyl-CoA-binding domain-containing protein 5"/>
    <property type="match status" value="1"/>
</dbReference>
<proteinExistence type="inferred from homology"/>
<dbReference type="EMBL" id="NBSH01000006">
    <property type="protein sequence ID" value="ORX37410.1"/>
    <property type="molecule type" value="Genomic_DNA"/>
</dbReference>
<name>A0A1Y1UH75_9TREE</name>
<dbReference type="Pfam" id="PF00887">
    <property type="entry name" value="ACBP"/>
    <property type="match status" value="1"/>
</dbReference>